<dbReference type="InterPro" id="IPR050750">
    <property type="entry name" value="C5-MTase"/>
</dbReference>
<dbReference type="GO" id="GO:0009307">
    <property type="term" value="P:DNA restriction-modification system"/>
    <property type="evidence" value="ECO:0007669"/>
    <property type="project" value="UniProtKB-KW"/>
</dbReference>
<dbReference type="EMBL" id="AL445563">
    <property type="protein sequence ID" value="CAC13216.1"/>
    <property type="molecule type" value="Genomic_DNA"/>
</dbReference>
<dbReference type="eggNOG" id="COG0270">
    <property type="taxonomic scope" value="Bacteria"/>
</dbReference>
<dbReference type="Gene3D" id="3.40.50.150">
    <property type="entry name" value="Vaccinia Virus protein VP39"/>
    <property type="match status" value="1"/>
</dbReference>
<dbReference type="PROSITE" id="PS51679">
    <property type="entry name" value="SAM_MT_C5"/>
    <property type="match status" value="1"/>
</dbReference>
<evidence type="ECO:0000313" key="8">
    <source>
        <dbReference type="Proteomes" id="UP000000528"/>
    </source>
</evidence>
<dbReference type="PANTHER" id="PTHR46098:SF1">
    <property type="entry name" value="TRNA (CYTOSINE(38)-C(5))-METHYLTRANSFERASE"/>
    <property type="match status" value="1"/>
</dbReference>
<dbReference type="Pfam" id="PF00145">
    <property type="entry name" value="DNA_methylase"/>
    <property type="match status" value="1"/>
</dbReference>
<evidence type="ECO:0000313" key="7">
    <source>
        <dbReference type="EMBL" id="CAC13216.1"/>
    </source>
</evidence>
<reference evidence="7 8" key="1">
    <citation type="journal article" date="2001" name="Nucleic Acids Res.">
        <title>The complete genome sequence of the murine respiratory pathogen Mycoplasma pulmonis.</title>
        <authorList>
            <person name="Chambaud I."/>
            <person name="Heilig R."/>
            <person name="Ferris S."/>
            <person name="Barbe V."/>
            <person name="Samson D."/>
            <person name="Galisson F."/>
            <person name="Moszer I."/>
            <person name="Dybvig K."/>
            <person name="Wroblewski H."/>
            <person name="Viari A."/>
            <person name="Rocha E.P.C."/>
            <person name="Blanchard A."/>
        </authorList>
    </citation>
    <scope>NUCLEOTIDE SEQUENCE [LARGE SCALE GENOMIC DNA]</scope>
    <source>
        <strain evidence="7 8">UAB CTIP</strain>
    </source>
</reference>
<evidence type="ECO:0000256" key="3">
    <source>
        <dbReference type="ARBA" id="ARBA00022679"/>
    </source>
</evidence>
<evidence type="ECO:0000256" key="2">
    <source>
        <dbReference type="ARBA" id="ARBA00022603"/>
    </source>
</evidence>
<proteinExistence type="inferred from homology"/>
<dbReference type="PANTHER" id="PTHR46098">
    <property type="entry name" value="TRNA (CYTOSINE(38)-C(5))-METHYLTRANSFERASE"/>
    <property type="match status" value="1"/>
</dbReference>
<dbReference type="InterPro" id="IPR029063">
    <property type="entry name" value="SAM-dependent_MTases_sf"/>
</dbReference>
<dbReference type="HOGENOM" id="CLU_006958_0_6_14"/>
<evidence type="ECO:0000256" key="5">
    <source>
        <dbReference type="ARBA" id="ARBA00022747"/>
    </source>
</evidence>
<evidence type="ECO:0000256" key="1">
    <source>
        <dbReference type="ARBA" id="ARBA00011975"/>
    </source>
</evidence>
<evidence type="ECO:0000256" key="6">
    <source>
        <dbReference type="PROSITE-ProRule" id="PRU01016"/>
    </source>
</evidence>
<comment type="similarity">
    <text evidence="6">Belongs to the class I-like SAM-binding methyltransferase superfamily. C5-methyltransferase family.</text>
</comment>
<dbReference type="Proteomes" id="UP000000528">
    <property type="component" value="Chromosome"/>
</dbReference>
<keyword evidence="5" id="KW-0680">Restriction system</keyword>
<keyword evidence="8" id="KW-1185">Reference proteome</keyword>
<feature type="active site" evidence="6">
    <location>
        <position position="41"/>
    </location>
</feature>
<dbReference type="Gene3D" id="3.90.120.10">
    <property type="entry name" value="DNA Methylase, subunit A, domain 2"/>
    <property type="match status" value="1"/>
</dbReference>
<dbReference type="GO" id="GO:0003886">
    <property type="term" value="F:DNA (cytosine-5-)-methyltransferase activity"/>
    <property type="evidence" value="ECO:0007669"/>
    <property type="project" value="UniProtKB-EC"/>
</dbReference>
<dbReference type="SUPFAM" id="SSF53335">
    <property type="entry name" value="S-adenosyl-L-methionine-dependent methyltransferases"/>
    <property type="match status" value="1"/>
</dbReference>
<sequence length="296" mass="34811">MLFLRLIHTHTHTHTHTNFSDITKLNSIPKDIDIFTYSFPCQDISQQGKQKGLQQGSRSSLLFEIERLLINSKNHLPKFLILENVKALSHKKFENDLKLWIDKLEKLGYKSEWKILNSADYNSCQNRQRFFMVSSFDLSKFKWPEKRSRKKDLSTLLNNKYTKTQDYEKFEFLLKHQRSEFSITKNNIWKSHIKNYTNFNSEAFLYLPKEVGPTLTASGANSRIKFFFDEDGNQKIRAMNALEAYQYMGFDLDKAKQVQEENLISQTKIIYTCGNSISVEVLESLFEEVVKCLIKN</sequence>
<dbReference type="STRING" id="272635.gene:17576622"/>
<keyword evidence="4 6" id="KW-0949">S-adenosyl-L-methionine</keyword>
<dbReference type="PROSITE" id="PS00094">
    <property type="entry name" value="C5_MTASE_1"/>
    <property type="match status" value="1"/>
</dbReference>
<dbReference type="KEGG" id="mpu:MYPU_0430"/>
<keyword evidence="2 6" id="KW-0489">Methyltransferase</keyword>
<dbReference type="EC" id="2.1.1.37" evidence="1"/>
<evidence type="ECO:0000256" key="4">
    <source>
        <dbReference type="ARBA" id="ARBA00022691"/>
    </source>
</evidence>
<dbReference type="GO" id="GO:0032259">
    <property type="term" value="P:methylation"/>
    <property type="evidence" value="ECO:0007669"/>
    <property type="project" value="UniProtKB-KW"/>
</dbReference>
<dbReference type="PIR" id="C90517">
    <property type="entry name" value="C90517"/>
</dbReference>
<dbReference type="NCBIfam" id="TIGR00675">
    <property type="entry name" value="dcm"/>
    <property type="match status" value="1"/>
</dbReference>
<dbReference type="AlphaFoldDB" id="Q98RG6"/>
<dbReference type="RefSeq" id="WP_010924847.1">
    <property type="nucleotide sequence ID" value="NC_002771.1"/>
</dbReference>
<dbReference type="InterPro" id="IPR001525">
    <property type="entry name" value="C5_MeTfrase"/>
</dbReference>
<name>Q98RG6_MYCPU</name>
<keyword evidence="3 6" id="KW-0808">Transferase</keyword>
<accession>Q98RG6</accession>
<gene>
    <name evidence="7" type="ordered locus">MYPU_0430</name>
</gene>
<protein>
    <recommendedName>
        <fullName evidence="1">DNA (cytosine-5-)-methyltransferase</fullName>
        <ecNumber evidence="1">2.1.1.37</ecNumber>
    </recommendedName>
</protein>
<dbReference type="InterPro" id="IPR018117">
    <property type="entry name" value="C5_DNA_meth_AS"/>
</dbReference>
<organism evidence="8">
    <name type="scientific">Mycoplasmopsis pulmonis (strain UAB CTIP)</name>
    <name type="common">Mycoplasma pulmonis</name>
    <dbReference type="NCBI Taxonomy" id="272635"/>
    <lineage>
        <taxon>Bacteria</taxon>
        <taxon>Bacillati</taxon>
        <taxon>Mycoplasmatota</taxon>
        <taxon>Mycoplasmoidales</taxon>
        <taxon>Metamycoplasmataceae</taxon>
        <taxon>Mycoplasmopsis</taxon>
    </lineage>
</organism>